<dbReference type="OrthoDB" id="7179503at2"/>
<name>B0SZJ6_CAUSK</name>
<dbReference type="eggNOG" id="COG5330">
    <property type="taxonomic scope" value="Bacteria"/>
</dbReference>
<gene>
    <name evidence="1" type="ordered locus">Caul_1356</name>
</gene>
<dbReference type="EMBL" id="CP000927">
    <property type="protein sequence ID" value="ABZ70486.1"/>
    <property type="molecule type" value="Genomic_DNA"/>
</dbReference>
<dbReference type="InterPro" id="IPR019285">
    <property type="entry name" value="DUF2336"/>
</dbReference>
<proteinExistence type="predicted"/>
<protein>
    <recommendedName>
        <fullName evidence="2">DUF2336 domain-containing protein</fullName>
    </recommendedName>
</protein>
<evidence type="ECO:0000313" key="1">
    <source>
        <dbReference type="EMBL" id="ABZ70486.1"/>
    </source>
</evidence>
<organism evidence="1">
    <name type="scientific">Caulobacter sp. (strain K31)</name>
    <dbReference type="NCBI Taxonomy" id="366602"/>
    <lineage>
        <taxon>Bacteria</taxon>
        <taxon>Pseudomonadati</taxon>
        <taxon>Pseudomonadota</taxon>
        <taxon>Alphaproteobacteria</taxon>
        <taxon>Caulobacterales</taxon>
        <taxon>Caulobacteraceae</taxon>
        <taxon>Caulobacter</taxon>
    </lineage>
</organism>
<dbReference type="HOGENOM" id="CLU_056688_1_0_5"/>
<reference evidence="1" key="1">
    <citation type="submission" date="2008-01" db="EMBL/GenBank/DDBJ databases">
        <title>Complete sequence of chromosome of Caulobacter sp. K31.</title>
        <authorList>
            <consortium name="US DOE Joint Genome Institute"/>
            <person name="Copeland A."/>
            <person name="Lucas S."/>
            <person name="Lapidus A."/>
            <person name="Barry K."/>
            <person name="Glavina del Rio T."/>
            <person name="Dalin E."/>
            <person name="Tice H."/>
            <person name="Pitluck S."/>
            <person name="Bruce D."/>
            <person name="Goodwin L."/>
            <person name="Thompson L.S."/>
            <person name="Brettin T."/>
            <person name="Detter J.C."/>
            <person name="Han C."/>
            <person name="Schmutz J."/>
            <person name="Larimer F."/>
            <person name="Land M."/>
            <person name="Hauser L."/>
            <person name="Kyrpides N."/>
            <person name="Kim E."/>
            <person name="Stephens C."/>
            <person name="Richardson P."/>
        </authorList>
    </citation>
    <scope>NUCLEOTIDE SEQUENCE [LARGE SCALE GENOMIC DNA]</scope>
    <source>
        <strain evidence="1">K31</strain>
    </source>
</reference>
<sequence>MNEHAAPFASPEPEPAVAHRSRAALLKRLADVVCLPASRINAFERSMTADLLVEMLRDAVTVEREKVARRLANLAEMPGVLVRMLLRDELPVARALLENSPSLSDADLISCLYNATQDHRRLIALRRGVSEVVADALVDMDETAVTETLLKNELARFSHQGLENIVAATRDNPQLIPLLLKRSELRPSHAYVMFWWSDADARRTILQRFAVSREILQDAVGDVFPLASAEGWQDPLSRKALQFIERRQRNRAAIAKSPYDSLEAAIAAAQNGMTRETAEEISYLSGLKPMTGAKIFTDPGGEPLAILCKATGLPRGAVRALWRGLRRPETDASGAPTPGLERVLTAFDTIAVDRAQTMLRYWNWSLSSAMTPALLKAIREGDEAAVDEYSVPQRAAMLALSRDFGR</sequence>
<evidence type="ECO:0008006" key="2">
    <source>
        <dbReference type="Google" id="ProtNLM"/>
    </source>
</evidence>
<dbReference type="AlphaFoldDB" id="B0SZJ6"/>
<dbReference type="STRING" id="366602.Caul_1356"/>
<dbReference type="Pfam" id="PF10098">
    <property type="entry name" value="DUF2336"/>
    <property type="match status" value="1"/>
</dbReference>
<accession>B0SZJ6</accession>
<dbReference type="KEGG" id="cak:Caul_1356"/>